<dbReference type="EMBL" id="MH029528">
    <property type="protein sequence ID" value="AVQ10258.1"/>
    <property type="molecule type" value="Genomic_DNA"/>
</dbReference>
<name>A0A2R3UAG1_9VIRU</name>
<reference evidence="1" key="1">
    <citation type="submission" date="2018-03" db="EMBL/GenBank/DDBJ databases">
        <title>Twenty-four Novel Viral Genomes identified from the Dushanzi Mud Volcanic Sediment in Xinjiang, China.</title>
        <authorList>
            <person name="Han L."/>
        </authorList>
    </citation>
    <scope>NUCLEOTIDE SEQUENCE</scope>
</reference>
<accession>A0A2R3UAG1</accession>
<sequence length="168" mass="19136">MEVAMSHQYFLEHGECGEVYSARNPLTIQVDADVSGVSMTRQEFTEECDINAIMARYEKHGVWPMKPNDYVPMYVDFTTMPDNLQSAMLQMMDAEEAFMRLPAVVRKEFDNDPLRFVEYASDGNNIEQLRAWGLAEPEKAPDAPMRVEVVNQPSNENKPPEAVAKVKD</sequence>
<protein>
    <submittedName>
        <fullName evidence="1">Portal protein</fullName>
    </submittedName>
</protein>
<proteinExistence type="predicted"/>
<organism evidence="1">
    <name type="scientific">Gokushovirinae environmental samples</name>
    <dbReference type="NCBI Taxonomy" id="1478972"/>
    <lineage>
        <taxon>Viruses</taxon>
        <taxon>Monodnaviria</taxon>
        <taxon>Sangervirae</taxon>
        <taxon>Phixviricota</taxon>
        <taxon>Malgrandaviricetes</taxon>
        <taxon>Petitvirales</taxon>
        <taxon>Microviridae</taxon>
        <taxon>environmental samples</taxon>
    </lineage>
</organism>
<dbReference type="InterPro" id="IPR014131">
    <property type="entry name" value="Chlamydia_phage_Vp3"/>
</dbReference>
<dbReference type="Pfam" id="PF09675">
    <property type="entry name" value="Chlamy_scaf"/>
    <property type="match status" value="1"/>
</dbReference>
<evidence type="ECO:0000313" key="1">
    <source>
        <dbReference type="EMBL" id="AVQ10258.1"/>
    </source>
</evidence>